<gene>
    <name evidence="1" type="ORF">JFN88_06065</name>
</gene>
<proteinExistence type="predicted"/>
<organism evidence="1 2">
    <name type="scientific">Paenibacillus roseus</name>
    <dbReference type="NCBI Taxonomy" id="2798579"/>
    <lineage>
        <taxon>Bacteria</taxon>
        <taxon>Bacillati</taxon>
        <taxon>Bacillota</taxon>
        <taxon>Bacilli</taxon>
        <taxon>Bacillales</taxon>
        <taxon>Paenibacillaceae</taxon>
        <taxon>Paenibacillus</taxon>
    </lineage>
</organism>
<dbReference type="Proteomes" id="UP000640274">
    <property type="component" value="Unassembled WGS sequence"/>
</dbReference>
<name>A0A934MUA4_9BACL</name>
<dbReference type="Pfam" id="PF10844">
    <property type="entry name" value="DUF2577"/>
    <property type="match status" value="1"/>
</dbReference>
<keyword evidence="2" id="KW-1185">Reference proteome</keyword>
<evidence type="ECO:0000313" key="1">
    <source>
        <dbReference type="EMBL" id="MBJ6360882.1"/>
    </source>
</evidence>
<dbReference type="AlphaFoldDB" id="A0A934MUA4"/>
<protein>
    <submittedName>
        <fullName evidence="1">DUF2577 domain-containing protein</fullName>
    </submittedName>
</protein>
<dbReference type="InterPro" id="IPR022555">
    <property type="entry name" value="DUF2577"/>
</dbReference>
<evidence type="ECO:0000313" key="2">
    <source>
        <dbReference type="Proteomes" id="UP000640274"/>
    </source>
</evidence>
<dbReference type="EMBL" id="JAELUP010000014">
    <property type="protein sequence ID" value="MBJ6360882.1"/>
    <property type="molecule type" value="Genomic_DNA"/>
</dbReference>
<reference evidence="1" key="1">
    <citation type="submission" date="2020-12" db="EMBL/GenBank/DDBJ databases">
        <authorList>
            <person name="Huq M.A."/>
        </authorList>
    </citation>
    <scope>NUCLEOTIDE SEQUENCE</scope>
    <source>
        <strain evidence="1">MAHUQ-46</strain>
    </source>
</reference>
<comment type="caution">
    <text evidence="1">The sequence shown here is derived from an EMBL/GenBank/DDBJ whole genome shotgun (WGS) entry which is preliminary data.</text>
</comment>
<accession>A0A934MUA4</accession>
<dbReference type="RefSeq" id="WP_199018438.1">
    <property type="nucleotide sequence ID" value="NZ_JAELUP010000014.1"/>
</dbReference>
<sequence>MSLVDLIKQIGTAAVDSQHPVAMMFGAVTQEFPLEVSVNQRITLTRDFLIVPETLREQRITIGGTEYLIRKPLQQGEKVALLRVQGGLSYYVLDRVVDE</sequence>